<reference evidence="1 2" key="1">
    <citation type="submission" date="2018-11" db="EMBL/GenBank/DDBJ databases">
        <authorList>
            <consortium name="Pathogen Informatics"/>
        </authorList>
    </citation>
    <scope>NUCLEOTIDE SEQUENCE [LARGE SCALE GENOMIC DNA]</scope>
</reference>
<name>A0A183FYK1_HELPZ</name>
<dbReference type="EMBL" id="UZAH01028048">
    <property type="protein sequence ID" value="VDO97217.1"/>
    <property type="molecule type" value="Genomic_DNA"/>
</dbReference>
<proteinExistence type="predicted"/>
<protein>
    <submittedName>
        <fullName evidence="3">CUB domain-containing protein</fullName>
    </submittedName>
</protein>
<accession>A0A3P8AJV4</accession>
<sequence>MIVIQAELHTEWIPALHTNASKCYRDSLAVSVTSFIFITTYRSVLGRRRMPIPRELCEEAVRTGYIHGHALTVAAPGIRSTNEIEDETITTAFWGTNIYPQSVFTLEEGEITSFDERSTITSLSNTENCSLADGHCIMRQYVIVWKPISPVPHCRYILAGSQMTLVFEFDARLDFANIGTSK</sequence>
<dbReference type="WBParaSite" id="HPBE_0001373401-mRNA-1">
    <property type="protein sequence ID" value="HPBE_0001373401-mRNA-1"/>
    <property type="gene ID" value="HPBE_0001373401"/>
</dbReference>
<gene>
    <name evidence="1" type="ORF">HPBE_LOCUS13735</name>
</gene>
<evidence type="ECO:0000313" key="2">
    <source>
        <dbReference type="Proteomes" id="UP000050761"/>
    </source>
</evidence>
<evidence type="ECO:0000313" key="1">
    <source>
        <dbReference type="EMBL" id="VDO97217.1"/>
    </source>
</evidence>
<dbReference type="AlphaFoldDB" id="A0A183FYK1"/>
<evidence type="ECO:0000313" key="3">
    <source>
        <dbReference type="WBParaSite" id="HPBE_0001373401-mRNA-1"/>
    </source>
</evidence>
<dbReference type="OrthoDB" id="5875288at2759"/>
<accession>A0A183FYK1</accession>
<reference evidence="3" key="2">
    <citation type="submission" date="2019-09" db="UniProtKB">
        <authorList>
            <consortium name="WormBaseParasite"/>
        </authorList>
    </citation>
    <scope>IDENTIFICATION</scope>
</reference>
<dbReference type="Proteomes" id="UP000050761">
    <property type="component" value="Unassembled WGS sequence"/>
</dbReference>
<keyword evidence="2" id="KW-1185">Reference proteome</keyword>
<organism evidence="2 3">
    <name type="scientific">Heligmosomoides polygyrus</name>
    <name type="common">Parasitic roundworm</name>
    <dbReference type="NCBI Taxonomy" id="6339"/>
    <lineage>
        <taxon>Eukaryota</taxon>
        <taxon>Metazoa</taxon>
        <taxon>Ecdysozoa</taxon>
        <taxon>Nematoda</taxon>
        <taxon>Chromadorea</taxon>
        <taxon>Rhabditida</taxon>
        <taxon>Rhabditina</taxon>
        <taxon>Rhabditomorpha</taxon>
        <taxon>Strongyloidea</taxon>
        <taxon>Heligmosomidae</taxon>
        <taxon>Heligmosomoides</taxon>
    </lineage>
</organism>